<dbReference type="RefSeq" id="WP_091277017.1">
    <property type="nucleotide sequence ID" value="NZ_FNDK01000047.1"/>
</dbReference>
<organism evidence="1 2">
    <name type="scientific">Alteribacillus persepolensis</name>
    <dbReference type="NCBI Taxonomy" id="568899"/>
    <lineage>
        <taxon>Bacteria</taxon>
        <taxon>Bacillati</taxon>
        <taxon>Bacillota</taxon>
        <taxon>Bacilli</taxon>
        <taxon>Bacillales</taxon>
        <taxon>Bacillaceae</taxon>
        <taxon>Alteribacillus</taxon>
    </lineage>
</organism>
<sequence>MEIGNTEELPIQKFHFSMSHLLHIGHTHDNLPSDLIRDLYSIVDNYYLESLSILRSSKKISSRITIEIDSKLKESREMLENHIRLREQTQDSGELEWADVIQSRHVSEREFKLKQIELEGEMNSLASIVMFLSLLESTLFSLTMKLIETKPSLPEMQDVMNRSDNGIVKYLKYFERYIEKQEKHFIVGTKKYELIRFWLNVRNNIVHSNNVVKQEILSDANRLKIDISINRYSNKFRFKDVDVMSIANLCGEILDDCIEKGLYKYFGMEEE</sequence>
<accession>A0A1G8KF15</accession>
<name>A0A1G8KF15_9BACI</name>
<keyword evidence="2" id="KW-1185">Reference proteome</keyword>
<evidence type="ECO:0000313" key="2">
    <source>
        <dbReference type="Proteomes" id="UP000199163"/>
    </source>
</evidence>
<dbReference type="OrthoDB" id="9934246at2"/>
<protein>
    <submittedName>
        <fullName evidence="1">Uncharacterized protein</fullName>
    </submittedName>
</protein>
<dbReference type="Proteomes" id="UP000199163">
    <property type="component" value="Unassembled WGS sequence"/>
</dbReference>
<dbReference type="EMBL" id="FNDK01000047">
    <property type="protein sequence ID" value="SDI41978.1"/>
    <property type="molecule type" value="Genomic_DNA"/>
</dbReference>
<proteinExistence type="predicted"/>
<gene>
    <name evidence="1" type="ORF">SAMN05192534_1476</name>
</gene>
<dbReference type="AlphaFoldDB" id="A0A1G8KF15"/>
<reference evidence="1 2" key="1">
    <citation type="submission" date="2016-10" db="EMBL/GenBank/DDBJ databases">
        <authorList>
            <person name="de Groot N.N."/>
        </authorList>
    </citation>
    <scope>NUCLEOTIDE SEQUENCE [LARGE SCALE GENOMIC DNA]</scope>
    <source>
        <strain evidence="1 2">DSM 21632</strain>
    </source>
</reference>
<evidence type="ECO:0000313" key="1">
    <source>
        <dbReference type="EMBL" id="SDI41978.1"/>
    </source>
</evidence>